<dbReference type="InterPro" id="IPR024412">
    <property type="entry name" value="Lsr2_dim_dom"/>
</dbReference>
<gene>
    <name evidence="5" type="ORF">San01_35750</name>
</gene>
<evidence type="ECO:0000313" key="6">
    <source>
        <dbReference type="Proteomes" id="UP000325598"/>
    </source>
</evidence>
<dbReference type="Pfam" id="PF23359">
    <property type="entry name" value="Lsr2_DNA-bd"/>
    <property type="match status" value="1"/>
</dbReference>
<feature type="compositionally biased region" description="Low complexity" evidence="2">
    <location>
        <begin position="110"/>
        <end position="127"/>
    </location>
</feature>
<feature type="domain" description="Lsr2 DNA-binding" evidence="4">
    <location>
        <begin position="127"/>
        <end position="161"/>
    </location>
</feature>
<organism evidence="5 6">
    <name type="scientific">Streptomyces angustmyceticus</name>
    <dbReference type="NCBI Taxonomy" id="285578"/>
    <lineage>
        <taxon>Bacteria</taxon>
        <taxon>Bacillati</taxon>
        <taxon>Actinomycetota</taxon>
        <taxon>Actinomycetes</taxon>
        <taxon>Kitasatosporales</taxon>
        <taxon>Streptomycetaceae</taxon>
        <taxon>Streptomyces</taxon>
    </lineage>
</organism>
<keyword evidence="1" id="KW-0238">DNA-binding</keyword>
<accession>A0A5J4LKC0</accession>
<protein>
    <recommendedName>
        <fullName evidence="7">Lsr2 family protein</fullName>
    </recommendedName>
</protein>
<keyword evidence="6" id="KW-1185">Reference proteome</keyword>
<name>A0A5J4LKC0_9ACTN</name>
<dbReference type="InterPro" id="IPR055370">
    <property type="entry name" value="Lsr2_DNA-bd"/>
</dbReference>
<evidence type="ECO:0000259" key="4">
    <source>
        <dbReference type="Pfam" id="PF23359"/>
    </source>
</evidence>
<dbReference type="GO" id="GO:0016746">
    <property type="term" value="F:acyltransferase activity"/>
    <property type="evidence" value="ECO:0007669"/>
    <property type="project" value="InterPro"/>
</dbReference>
<dbReference type="EMBL" id="BLAG01000009">
    <property type="protein sequence ID" value="GES31088.1"/>
    <property type="molecule type" value="Genomic_DNA"/>
</dbReference>
<dbReference type="AlphaFoldDB" id="A0A5J4LKC0"/>
<proteinExistence type="predicted"/>
<evidence type="ECO:0000256" key="2">
    <source>
        <dbReference type="SAM" id="MobiDB-lite"/>
    </source>
</evidence>
<dbReference type="InterPro" id="IPR036625">
    <property type="entry name" value="E3-bd_dom_sf"/>
</dbReference>
<evidence type="ECO:0000259" key="3">
    <source>
        <dbReference type="Pfam" id="PF11774"/>
    </source>
</evidence>
<comment type="caution">
    <text evidence="5">The sequence shown here is derived from an EMBL/GenBank/DDBJ whole genome shotgun (WGS) entry which is preliminary data.</text>
</comment>
<reference evidence="5 6" key="1">
    <citation type="submission" date="2019-10" db="EMBL/GenBank/DDBJ databases">
        <title>Whole genome shotgun sequence of Streptomyces angustmyceticus NBRC 3934.</title>
        <authorList>
            <person name="Hosoyama A."/>
            <person name="Ichikawa N."/>
            <person name="Kimura A."/>
            <person name="Kitahashi Y."/>
            <person name="Komaki H."/>
            <person name="Uohara A."/>
        </authorList>
    </citation>
    <scope>NUCLEOTIDE SEQUENCE [LARGE SCALE GENOMIC DNA]</scope>
    <source>
        <strain evidence="5 6">NBRC 3934</strain>
    </source>
</reference>
<evidence type="ECO:0008006" key="7">
    <source>
        <dbReference type="Google" id="ProtNLM"/>
    </source>
</evidence>
<evidence type="ECO:0000313" key="5">
    <source>
        <dbReference type="EMBL" id="GES31088.1"/>
    </source>
</evidence>
<dbReference type="Pfam" id="PF11774">
    <property type="entry name" value="Lsr2"/>
    <property type="match status" value="1"/>
</dbReference>
<sequence>MFYVRIAPLSHGYGSMRSPVCGQVNPTQGFVFFPEKRFAFRRNPHSMKGKPVAQKVQVLLVDDLNGGEADETVTFALDGKSYEIDLSEGNAQKLRDSLADFVKAGRRTGGRASSGRGKSRGAASGGSQDTAKIRAWAKENGYNVNDRGRVPADIREAFEKANG</sequence>
<dbReference type="Gene3D" id="4.10.320.10">
    <property type="entry name" value="E3-binding domain"/>
    <property type="match status" value="1"/>
</dbReference>
<evidence type="ECO:0000256" key="1">
    <source>
        <dbReference type="ARBA" id="ARBA00023125"/>
    </source>
</evidence>
<feature type="domain" description="Lsr2 dimerization" evidence="3">
    <location>
        <begin position="53"/>
        <end position="109"/>
    </location>
</feature>
<dbReference type="Proteomes" id="UP000325598">
    <property type="component" value="Unassembled WGS sequence"/>
</dbReference>
<dbReference type="InterPro" id="IPR042261">
    <property type="entry name" value="Lsr2-like_dimerization"/>
</dbReference>
<dbReference type="GO" id="GO:0003677">
    <property type="term" value="F:DNA binding"/>
    <property type="evidence" value="ECO:0007669"/>
    <property type="project" value="UniProtKB-KW"/>
</dbReference>
<dbReference type="Gene3D" id="3.30.60.230">
    <property type="entry name" value="Lsr2, dimerization domain"/>
    <property type="match status" value="1"/>
</dbReference>
<feature type="region of interest" description="Disordered" evidence="2">
    <location>
        <begin position="105"/>
        <end position="134"/>
    </location>
</feature>